<evidence type="ECO:0000313" key="5">
    <source>
        <dbReference type="Proteomes" id="UP000824540"/>
    </source>
</evidence>
<dbReference type="PANTHER" id="PTHR23210:SF26">
    <property type="entry name" value="ACTIVATING TRANSCRIPTION FACTOR 7-INTERACTING PROTEIN 1"/>
    <property type="match status" value="1"/>
</dbReference>
<dbReference type="Proteomes" id="UP000824540">
    <property type="component" value="Unassembled WGS sequence"/>
</dbReference>
<evidence type="ECO:0000313" key="3">
    <source>
        <dbReference type="EMBL" id="KAG9328959.1"/>
    </source>
</evidence>
<evidence type="ECO:0000313" key="4">
    <source>
        <dbReference type="EMBL" id="KAG9334911.1"/>
    </source>
</evidence>
<feature type="compositionally biased region" description="Low complexity" evidence="1">
    <location>
        <begin position="95"/>
        <end position="104"/>
    </location>
</feature>
<evidence type="ECO:0000259" key="2">
    <source>
        <dbReference type="Pfam" id="PF16794"/>
    </source>
</evidence>
<evidence type="ECO:0000256" key="1">
    <source>
        <dbReference type="SAM" id="MobiDB-lite"/>
    </source>
</evidence>
<protein>
    <recommendedName>
        <fullName evidence="2">Activating transcription factor 7-interacting protein Fn3 domain-containing protein</fullName>
    </recommendedName>
</protein>
<accession>A0A8T2N8D4</accession>
<sequence>MEAEGETGGSADASEKDEEVVFCGVRLPRKRIVEGFWQRRLKRPKVVDLTEDGEVDTGRTTWCSPPRSPGRTARPPNPAQSSERATPTHPPASRPPASLRSATSQVTSPQLTSSDSQQPVAKDTPHSSPSSVQEDWRSKLPPLPATPLLQQPLPPAAAGTNAPQQVELTVARIRNPKGIGALWRVERPDPRTAKVRQYHLYALHEDRTGRVSSWRNVGTVPSLPLPMACKLTDHGPGRRFCFTVISEDVYGRYGPYSQIQSIVPQD</sequence>
<name>A0A8T2N8D4_9TELE</name>
<dbReference type="GO" id="GO:0005634">
    <property type="term" value="C:nucleus"/>
    <property type="evidence" value="ECO:0007669"/>
    <property type="project" value="TreeGrafter"/>
</dbReference>
<dbReference type="PANTHER" id="PTHR23210">
    <property type="entry name" value="ACTIVATING TRANSCRIPTION FACTOR 7 INTERACTING PROTEIN"/>
    <property type="match status" value="1"/>
</dbReference>
<dbReference type="GO" id="GO:0005667">
    <property type="term" value="C:transcription regulator complex"/>
    <property type="evidence" value="ECO:0007669"/>
    <property type="project" value="TreeGrafter"/>
</dbReference>
<feature type="domain" description="Activating transcription factor 7-interacting protein Fn3" evidence="2">
    <location>
        <begin position="162"/>
        <end position="261"/>
    </location>
</feature>
<dbReference type="OrthoDB" id="2434995at2759"/>
<dbReference type="InterPro" id="IPR056565">
    <property type="entry name" value="Fn3_ATF7IP"/>
</dbReference>
<dbReference type="GO" id="GO:0006355">
    <property type="term" value="P:regulation of DNA-templated transcription"/>
    <property type="evidence" value="ECO:0007669"/>
    <property type="project" value="TreeGrafter"/>
</dbReference>
<proteinExistence type="predicted"/>
<dbReference type="Pfam" id="PF16794">
    <property type="entry name" value="fn3_4"/>
    <property type="match status" value="1"/>
</dbReference>
<feature type="region of interest" description="Disordered" evidence="1">
    <location>
        <begin position="38"/>
        <end position="163"/>
    </location>
</feature>
<dbReference type="EMBL" id="JAFBMS010001601">
    <property type="protein sequence ID" value="KAG9328959.1"/>
    <property type="molecule type" value="Genomic_DNA"/>
</dbReference>
<gene>
    <name evidence="4" type="ORF">JZ751_006308</name>
    <name evidence="3" type="ORF">JZ751_009081</name>
</gene>
<dbReference type="InterPro" id="IPR026085">
    <property type="entry name" value="ATF7-int"/>
</dbReference>
<organism evidence="4 5">
    <name type="scientific">Albula glossodonta</name>
    <name type="common">roundjaw bonefish</name>
    <dbReference type="NCBI Taxonomy" id="121402"/>
    <lineage>
        <taxon>Eukaryota</taxon>
        <taxon>Metazoa</taxon>
        <taxon>Chordata</taxon>
        <taxon>Craniata</taxon>
        <taxon>Vertebrata</taxon>
        <taxon>Euteleostomi</taxon>
        <taxon>Actinopterygii</taxon>
        <taxon>Neopterygii</taxon>
        <taxon>Teleostei</taxon>
        <taxon>Albuliformes</taxon>
        <taxon>Albulidae</taxon>
        <taxon>Albula</taxon>
    </lineage>
</organism>
<reference evidence="4" key="1">
    <citation type="thesis" date="2021" institute="BYU ScholarsArchive" country="Provo, UT, USA">
        <title>Applications of and Algorithms for Genome Assembly and Genomic Analyses with an Emphasis on Marine Teleosts.</title>
        <authorList>
            <person name="Pickett B.D."/>
        </authorList>
    </citation>
    <scope>NUCLEOTIDE SEQUENCE</scope>
    <source>
        <strain evidence="4">HI-2016</strain>
    </source>
</reference>
<dbReference type="GO" id="GO:0003712">
    <property type="term" value="F:transcription coregulator activity"/>
    <property type="evidence" value="ECO:0007669"/>
    <property type="project" value="TreeGrafter"/>
</dbReference>
<keyword evidence="5" id="KW-1185">Reference proteome</keyword>
<dbReference type="AlphaFoldDB" id="A0A8T2N8D4"/>
<feature type="region of interest" description="Disordered" evidence="1">
    <location>
        <begin position="1"/>
        <end position="20"/>
    </location>
</feature>
<dbReference type="EMBL" id="JAFBMS010000134">
    <property type="protein sequence ID" value="KAG9334911.1"/>
    <property type="molecule type" value="Genomic_DNA"/>
</dbReference>
<feature type="compositionally biased region" description="Polar residues" evidence="1">
    <location>
        <begin position="105"/>
        <end position="119"/>
    </location>
</feature>
<comment type="caution">
    <text evidence="4">The sequence shown here is derived from an EMBL/GenBank/DDBJ whole genome shotgun (WGS) entry which is preliminary data.</text>
</comment>